<dbReference type="InterPro" id="IPR002403">
    <property type="entry name" value="Cyt_P450_E_grp-IV"/>
</dbReference>
<dbReference type="CDD" id="cd00302">
    <property type="entry name" value="cytochrome_P450"/>
    <property type="match status" value="1"/>
</dbReference>
<comment type="similarity">
    <text evidence="1 8">Belongs to the cytochrome P450 family.</text>
</comment>
<dbReference type="PROSITE" id="PS00086">
    <property type="entry name" value="CYTOCHROME_P450"/>
    <property type="match status" value="1"/>
</dbReference>
<dbReference type="Proteomes" id="UP000259030">
    <property type="component" value="Chromosome"/>
</dbReference>
<keyword evidence="6 8" id="KW-0503">Monooxygenase</keyword>
<dbReference type="GO" id="GO:0004497">
    <property type="term" value="F:monooxygenase activity"/>
    <property type="evidence" value="ECO:0007669"/>
    <property type="project" value="UniProtKB-KW"/>
</dbReference>
<dbReference type="InterPro" id="IPR050196">
    <property type="entry name" value="Cytochrome_P450_Monoox"/>
</dbReference>
<comment type="cofactor">
    <cofactor evidence="7">
        <name>heme</name>
        <dbReference type="ChEBI" id="CHEBI:30413"/>
    </cofactor>
</comment>
<reference evidence="9 10" key="1">
    <citation type="submission" date="2017-05" db="EMBL/GenBank/DDBJ databases">
        <title>The complete genome sequence of Deinococcus ficus isolated from the rhizosphere of the Ficus religiosa L. in Taiwan.</title>
        <authorList>
            <person name="Wu K.-M."/>
            <person name="Liao T.-L."/>
            <person name="Liu Y.-M."/>
            <person name="Young C.-C."/>
            <person name="Tsai S.-F."/>
        </authorList>
    </citation>
    <scope>NUCLEOTIDE SEQUENCE [LARGE SCALE GENOMIC DNA]</scope>
    <source>
        <strain evidence="9 10">CC-FR2-10</strain>
    </source>
</reference>
<dbReference type="InterPro" id="IPR017972">
    <property type="entry name" value="Cyt_P450_CS"/>
</dbReference>
<keyword evidence="2 7" id="KW-0349">Heme</keyword>
<dbReference type="InterPro" id="IPR036396">
    <property type="entry name" value="Cyt_P450_sf"/>
</dbReference>
<dbReference type="KEGG" id="dfc:DFI_05285"/>
<gene>
    <name evidence="9" type="ORF">DFI_05285</name>
</gene>
<dbReference type="PRINTS" id="PR00465">
    <property type="entry name" value="EP450IV"/>
</dbReference>
<evidence type="ECO:0000256" key="2">
    <source>
        <dbReference type="ARBA" id="ARBA00022617"/>
    </source>
</evidence>
<proteinExistence type="inferred from homology"/>
<organism evidence="9 10">
    <name type="scientific">Deinococcus ficus</name>
    <dbReference type="NCBI Taxonomy" id="317577"/>
    <lineage>
        <taxon>Bacteria</taxon>
        <taxon>Thermotogati</taxon>
        <taxon>Deinococcota</taxon>
        <taxon>Deinococci</taxon>
        <taxon>Deinococcales</taxon>
        <taxon>Deinococcaceae</taxon>
        <taxon>Deinococcus</taxon>
    </lineage>
</organism>
<dbReference type="SUPFAM" id="SSF48264">
    <property type="entry name" value="Cytochrome P450"/>
    <property type="match status" value="1"/>
</dbReference>
<accession>A0A221SV47</accession>
<dbReference type="GO" id="GO:0005506">
    <property type="term" value="F:iron ion binding"/>
    <property type="evidence" value="ECO:0007669"/>
    <property type="project" value="InterPro"/>
</dbReference>
<keyword evidence="3 7" id="KW-0479">Metal-binding</keyword>
<sequence length="455" mass="50300">MALPSSRTLPVVPGRPLIGNLPDLMTPRLRPFLTRHYRTYGPVFQVSALGQRFTALAGPEANLFTMKEGHQVLRSEEAWRPNDLEMGVRQSLISVDGEVHRHYRRVEGPSYARSAFVAGLPRALSVAAEDLAPFRAGDTLPVAEWSKNVITEQLARLVVNGTARPYMADMLRFVQTALMVTVTRQQPRAMLALPGYRRSKAAISRMVDGLIDAHRRTPPAEAGREPDLVDSVLAATQERPDLWSPADQRMAVMGAFIAGMDTAANSLAFILYRMHRHPEYLPALRAEADTLFREGPPDAEALGRSPLLHRFVMETLRLHPIAPALTRTLTQDVTFAGHDLRAGTTVIIGTTVSHGLERFYPDPERFDPDRFTRERAEHRQPGAYAPFGVGAHTCAGSGMAEGLMMLNAAALLRTLDLSLDPAYRLREVARPTPSPDRRLALRVEGVRHDAVSLLA</sequence>
<dbReference type="PRINTS" id="PR00385">
    <property type="entry name" value="P450"/>
</dbReference>
<dbReference type="InterPro" id="IPR001128">
    <property type="entry name" value="Cyt_P450"/>
</dbReference>
<dbReference type="AlphaFoldDB" id="A0A221SV47"/>
<dbReference type="Gene3D" id="1.10.630.10">
    <property type="entry name" value="Cytochrome P450"/>
    <property type="match status" value="1"/>
</dbReference>
<evidence type="ECO:0000256" key="4">
    <source>
        <dbReference type="ARBA" id="ARBA00023002"/>
    </source>
</evidence>
<feature type="binding site" description="axial binding residue" evidence="7">
    <location>
        <position position="394"/>
    </location>
    <ligand>
        <name>heme</name>
        <dbReference type="ChEBI" id="CHEBI:30413"/>
    </ligand>
    <ligandPart>
        <name>Fe</name>
        <dbReference type="ChEBI" id="CHEBI:18248"/>
    </ligandPart>
</feature>
<evidence type="ECO:0000256" key="1">
    <source>
        <dbReference type="ARBA" id="ARBA00010617"/>
    </source>
</evidence>
<evidence type="ECO:0000256" key="8">
    <source>
        <dbReference type="RuleBase" id="RU000461"/>
    </source>
</evidence>
<name>A0A221SV47_9DEIO</name>
<dbReference type="STRING" id="317577.GCA_000419625_00092"/>
<evidence type="ECO:0000313" key="9">
    <source>
        <dbReference type="EMBL" id="ASN80493.1"/>
    </source>
</evidence>
<protein>
    <submittedName>
        <fullName evidence="9">Cytochrome P450</fullName>
    </submittedName>
</protein>
<dbReference type="EMBL" id="CP021081">
    <property type="protein sequence ID" value="ASN80493.1"/>
    <property type="molecule type" value="Genomic_DNA"/>
</dbReference>
<evidence type="ECO:0000256" key="5">
    <source>
        <dbReference type="ARBA" id="ARBA00023004"/>
    </source>
</evidence>
<dbReference type="PANTHER" id="PTHR24291">
    <property type="entry name" value="CYTOCHROME P450 FAMILY 4"/>
    <property type="match status" value="1"/>
</dbReference>
<keyword evidence="4 8" id="KW-0560">Oxidoreductase</keyword>
<evidence type="ECO:0000313" key="10">
    <source>
        <dbReference type="Proteomes" id="UP000259030"/>
    </source>
</evidence>
<dbReference type="Pfam" id="PF00067">
    <property type="entry name" value="p450"/>
    <property type="match status" value="1"/>
</dbReference>
<dbReference type="RefSeq" id="WP_027462406.1">
    <property type="nucleotide sequence ID" value="NZ_CP021081.1"/>
</dbReference>
<evidence type="ECO:0000256" key="3">
    <source>
        <dbReference type="ARBA" id="ARBA00022723"/>
    </source>
</evidence>
<keyword evidence="5 7" id="KW-0408">Iron</keyword>
<dbReference type="GO" id="GO:0020037">
    <property type="term" value="F:heme binding"/>
    <property type="evidence" value="ECO:0007669"/>
    <property type="project" value="InterPro"/>
</dbReference>
<evidence type="ECO:0000256" key="6">
    <source>
        <dbReference type="ARBA" id="ARBA00023033"/>
    </source>
</evidence>
<evidence type="ECO:0000256" key="7">
    <source>
        <dbReference type="PIRSR" id="PIRSR602403-1"/>
    </source>
</evidence>
<keyword evidence="10" id="KW-1185">Reference proteome</keyword>
<dbReference type="GO" id="GO:0016705">
    <property type="term" value="F:oxidoreductase activity, acting on paired donors, with incorporation or reduction of molecular oxygen"/>
    <property type="evidence" value="ECO:0007669"/>
    <property type="project" value="InterPro"/>
</dbReference>
<dbReference type="PANTHER" id="PTHR24291:SF50">
    <property type="entry name" value="BIFUNCTIONAL ALBAFLAVENONE MONOOXYGENASE_TERPENE SYNTHASE"/>
    <property type="match status" value="1"/>
</dbReference>